<dbReference type="NCBIfam" id="TIGR02595">
    <property type="entry name" value="PEP_CTERM"/>
    <property type="match status" value="1"/>
</dbReference>
<keyword evidence="1" id="KW-0732">Signal</keyword>
<evidence type="ECO:0000313" key="3">
    <source>
        <dbReference type="Proteomes" id="UP000318995"/>
    </source>
</evidence>
<proteinExistence type="predicted"/>
<evidence type="ECO:0000313" key="2">
    <source>
        <dbReference type="EMBL" id="TWT40044.1"/>
    </source>
</evidence>
<organism evidence="2 3">
    <name type="scientific">Botrimarina hoheduenensis</name>
    <dbReference type="NCBI Taxonomy" id="2528000"/>
    <lineage>
        <taxon>Bacteria</taxon>
        <taxon>Pseudomonadati</taxon>
        <taxon>Planctomycetota</taxon>
        <taxon>Planctomycetia</taxon>
        <taxon>Pirellulales</taxon>
        <taxon>Lacipirellulaceae</taxon>
        <taxon>Botrimarina</taxon>
    </lineage>
</organism>
<feature type="chain" id="PRO_5023121425" description="PEP-CTERM sorting domain-containing protein" evidence="1">
    <location>
        <begin position="22"/>
        <end position="315"/>
    </location>
</feature>
<evidence type="ECO:0008006" key="4">
    <source>
        <dbReference type="Google" id="ProtNLM"/>
    </source>
</evidence>
<comment type="caution">
    <text evidence="2">The sequence shown here is derived from an EMBL/GenBank/DDBJ whole genome shotgun (WGS) entry which is preliminary data.</text>
</comment>
<name>A0A5C5VN15_9BACT</name>
<evidence type="ECO:0000256" key="1">
    <source>
        <dbReference type="SAM" id="SignalP"/>
    </source>
</evidence>
<reference evidence="2 3" key="1">
    <citation type="submission" date="2019-02" db="EMBL/GenBank/DDBJ databases">
        <title>Deep-cultivation of Planctomycetes and their phenomic and genomic characterization uncovers novel biology.</title>
        <authorList>
            <person name="Wiegand S."/>
            <person name="Jogler M."/>
            <person name="Boedeker C."/>
            <person name="Pinto D."/>
            <person name="Vollmers J."/>
            <person name="Rivas-Marin E."/>
            <person name="Kohn T."/>
            <person name="Peeters S.H."/>
            <person name="Heuer A."/>
            <person name="Rast P."/>
            <person name="Oberbeckmann S."/>
            <person name="Bunk B."/>
            <person name="Jeske O."/>
            <person name="Meyerdierks A."/>
            <person name="Storesund J.E."/>
            <person name="Kallscheuer N."/>
            <person name="Luecker S."/>
            <person name="Lage O.M."/>
            <person name="Pohl T."/>
            <person name="Merkel B.J."/>
            <person name="Hornburger P."/>
            <person name="Mueller R.-W."/>
            <person name="Bruemmer F."/>
            <person name="Labrenz M."/>
            <person name="Spormann A.M."/>
            <person name="Op Den Camp H."/>
            <person name="Overmann J."/>
            <person name="Amann R."/>
            <person name="Jetten M.S.M."/>
            <person name="Mascher T."/>
            <person name="Medema M.H."/>
            <person name="Devos D.P."/>
            <person name="Kaster A.-K."/>
            <person name="Ovreas L."/>
            <person name="Rohde M."/>
            <person name="Galperin M.Y."/>
            <person name="Jogler C."/>
        </authorList>
    </citation>
    <scope>NUCLEOTIDE SEQUENCE [LARGE SCALE GENOMIC DNA]</scope>
    <source>
        <strain evidence="2 3">Pla111</strain>
    </source>
</reference>
<dbReference type="InterPro" id="IPR013424">
    <property type="entry name" value="Ice-binding_C"/>
</dbReference>
<gene>
    <name evidence="2" type="ORF">Pla111_34720</name>
</gene>
<protein>
    <recommendedName>
        <fullName evidence="4">PEP-CTERM sorting domain-containing protein</fullName>
    </recommendedName>
</protein>
<dbReference type="EMBL" id="SJPH01000017">
    <property type="protein sequence ID" value="TWT40044.1"/>
    <property type="molecule type" value="Genomic_DNA"/>
</dbReference>
<feature type="signal peptide" evidence="1">
    <location>
        <begin position="1"/>
        <end position="21"/>
    </location>
</feature>
<keyword evidence="3" id="KW-1185">Reference proteome</keyword>
<sequence length="315" mass="35271" precursor="true">MRLRYLLILMNFCCLPLLSEAAPFRVLGIGSSRINDYDQAAMNAVGAPREIVWDYHSLSTASLHEIAFAPTYASRTSIDLNDVQTDYDAIVLELRAKSGSTLKTDLDAVAEILRLVRQNGYNQNTRLFLLGNMASPTDPWWGLPPDLSVPDFLQPTQSRRGYYRLFQDEVVARGIADLSILTVGDVIYNALVEGADTRNAIAGQPLHVFGNLLTENGRYLNTVAFVAAIFEADPTPWEHRFDYWNPDPRIDNEGPPYNAAAVWDRYQEIVRDHITIRIVPEPGSLGMLTMVVGGLAIRSRRTGSACSKYLMQRFD</sequence>
<dbReference type="Proteomes" id="UP000318995">
    <property type="component" value="Unassembled WGS sequence"/>
</dbReference>
<dbReference type="AlphaFoldDB" id="A0A5C5VN15"/>
<accession>A0A5C5VN15</accession>